<dbReference type="Proteomes" id="UP001162483">
    <property type="component" value="Unassembled WGS sequence"/>
</dbReference>
<protein>
    <submittedName>
        <fullName evidence="1">Uncharacterized protein</fullName>
    </submittedName>
</protein>
<sequence length="57" mass="6398">MAVLCTDMQSGVQELTGRKTVLFTNSSFHRRRRTAITGCRRVITNWDTVIGSTNCAH</sequence>
<name>A0ABN9GYM2_9NEOB</name>
<keyword evidence="2" id="KW-1185">Reference proteome</keyword>
<gene>
    <name evidence="1" type="ORF">SPARVUS_LOCUS15080141</name>
</gene>
<comment type="caution">
    <text evidence="1">The sequence shown here is derived from an EMBL/GenBank/DDBJ whole genome shotgun (WGS) entry which is preliminary data.</text>
</comment>
<evidence type="ECO:0000313" key="2">
    <source>
        <dbReference type="Proteomes" id="UP001162483"/>
    </source>
</evidence>
<organism evidence="1 2">
    <name type="scientific">Staurois parvus</name>
    <dbReference type="NCBI Taxonomy" id="386267"/>
    <lineage>
        <taxon>Eukaryota</taxon>
        <taxon>Metazoa</taxon>
        <taxon>Chordata</taxon>
        <taxon>Craniata</taxon>
        <taxon>Vertebrata</taxon>
        <taxon>Euteleostomi</taxon>
        <taxon>Amphibia</taxon>
        <taxon>Batrachia</taxon>
        <taxon>Anura</taxon>
        <taxon>Neobatrachia</taxon>
        <taxon>Ranoidea</taxon>
        <taxon>Ranidae</taxon>
        <taxon>Staurois</taxon>
    </lineage>
</organism>
<proteinExistence type="predicted"/>
<feature type="non-terminal residue" evidence="1">
    <location>
        <position position="57"/>
    </location>
</feature>
<reference evidence="1" key="1">
    <citation type="submission" date="2023-05" db="EMBL/GenBank/DDBJ databases">
        <authorList>
            <person name="Stuckert A."/>
        </authorList>
    </citation>
    <scope>NUCLEOTIDE SEQUENCE</scope>
</reference>
<evidence type="ECO:0000313" key="1">
    <source>
        <dbReference type="EMBL" id="CAI9614577.1"/>
    </source>
</evidence>
<dbReference type="EMBL" id="CATNWA010019704">
    <property type="protein sequence ID" value="CAI9614577.1"/>
    <property type="molecule type" value="Genomic_DNA"/>
</dbReference>
<accession>A0ABN9GYM2</accession>